<proteinExistence type="predicted"/>
<evidence type="ECO:0000256" key="3">
    <source>
        <dbReference type="SAM" id="MobiDB-lite"/>
    </source>
</evidence>
<dbReference type="InterPro" id="IPR029063">
    <property type="entry name" value="SAM-dependent_MTases_sf"/>
</dbReference>
<reference evidence="5 6" key="1">
    <citation type="journal article" date="2018" name="Plant J.">
        <title>Genome sequences of Chlorella sorokiniana UTEX 1602 and Micractinium conductrix SAG 241.80: implications to maltose excretion by a green alga.</title>
        <authorList>
            <person name="Arriola M.B."/>
            <person name="Velmurugan N."/>
            <person name="Zhang Y."/>
            <person name="Plunkett M.H."/>
            <person name="Hondzo H."/>
            <person name="Barney B.M."/>
        </authorList>
    </citation>
    <scope>NUCLEOTIDE SEQUENCE [LARGE SCALE GENOMIC DNA]</scope>
    <source>
        <strain evidence="5 6">SAG 241.80</strain>
    </source>
</reference>
<dbReference type="OrthoDB" id="434488at2759"/>
<feature type="region of interest" description="Disordered" evidence="3">
    <location>
        <begin position="91"/>
        <end position="122"/>
    </location>
</feature>
<dbReference type="GO" id="GO:0008168">
    <property type="term" value="F:methyltransferase activity"/>
    <property type="evidence" value="ECO:0007669"/>
    <property type="project" value="UniProtKB-KW"/>
</dbReference>
<dbReference type="Proteomes" id="UP000239649">
    <property type="component" value="Unassembled WGS sequence"/>
</dbReference>
<dbReference type="GO" id="GO:0032259">
    <property type="term" value="P:methylation"/>
    <property type="evidence" value="ECO:0007669"/>
    <property type="project" value="UniProtKB-KW"/>
</dbReference>
<dbReference type="InterPro" id="IPR007213">
    <property type="entry name" value="Ppm1/Ppm2/Tcmp"/>
</dbReference>
<keyword evidence="1 5" id="KW-0489">Methyltransferase</keyword>
<evidence type="ECO:0000313" key="6">
    <source>
        <dbReference type="Proteomes" id="UP000239649"/>
    </source>
</evidence>
<protein>
    <submittedName>
        <fullName evidence="5">S-adenosyl-L-methionine-dependent methyltransferase</fullName>
    </submittedName>
</protein>
<evidence type="ECO:0000256" key="4">
    <source>
        <dbReference type="SAM" id="Phobius"/>
    </source>
</evidence>
<feature type="transmembrane region" description="Helical" evidence="4">
    <location>
        <begin position="12"/>
        <end position="31"/>
    </location>
</feature>
<keyword evidence="4" id="KW-1133">Transmembrane helix</keyword>
<dbReference type="Pfam" id="PF04072">
    <property type="entry name" value="LCM"/>
    <property type="match status" value="1"/>
</dbReference>
<sequence length="287" mass="29467">MAPNPSSSPLLTAFLAAGLGIGIGRILGALLRRRRRGGAAADPVPASGRLIAAWRALESLEPPGSRLCFDPLAAALAGAGAVHEALQLAQPWPSEGSSDGGTTADFDGSRIGDAAASAPSAPGQQLRRRFCFSNVASRQGLDPGQPVVWVAEGLLMYLEPAAVTALLREAAGVSARGSMLIAHQTCTELLALIAQGPSAAPLYAPFPPELVATWRSGWPLACEPAALRAVLHEAGGWQLTAATSRARIAAAACGGGLPAEALAARCDFETRPDVGRDRWAVFVTATL</sequence>
<keyword evidence="2" id="KW-0808">Transferase</keyword>
<evidence type="ECO:0000256" key="1">
    <source>
        <dbReference type="ARBA" id="ARBA00022603"/>
    </source>
</evidence>
<comment type="caution">
    <text evidence="5">The sequence shown here is derived from an EMBL/GenBank/DDBJ whole genome shotgun (WGS) entry which is preliminary data.</text>
</comment>
<keyword evidence="4" id="KW-0812">Transmembrane</keyword>
<keyword evidence="4" id="KW-0472">Membrane</keyword>
<evidence type="ECO:0000313" key="5">
    <source>
        <dbReference type="EMBL" id="PSC68449.1"/>
    </source>
</evidence>
<name>A0A2P6V2Y2_9CHLO</name>
<dbReference type="PANTHER" id="PTHR43619">
    <property type="entry name" value="S-ADENOSYL-L-METHIONINE-DEPENDENT METHYLTRANSFERASE YKTD-RELATED"/>
    <property type="match status" value="1"/>
</dbReference>
<evidence type="ECO:0000256" key="2">
    <source>
        <dbReference type="ARBA" id="ARBA00022679"/>
    </source>
</evidence>
<organism evidence="5 6">
    <name type="scientific">Micractinium conductrix</name>
    <dbReference type="NCBI Taxonomy" id="554055"/>
    <lineage>
        <taxon>Eukaryota</taxon>
        <taxon>Viridiplantae</taxon>
        <taxon>Chlorophyta</taxon>
        <taxon>core chlorophytes</taxon>
        <taxon>Trebouxiophyceae</taxon>
        <taxon>Chlorellales</taxon>
        <taxon>Chlorellaceae</taxon>
        <taxon>Chlorella clade</taxon>
        <taxon>Micractinium</taxon>
    </lineage>
</organism>
<keyword evidence="6" id="KW-1185">Reference proteome</keyword>
<dbReference type="PANTHER" id="PTHR43619:SF2">
    <property type="entry name" value="S-ADENOSYL-L-METHIONINE-DEPENDENT METHYLTRANSFERASES SUPERFAMILY PROTEIN"/>
    <property type="match status" value="1"/>
</dbReference>
<dbReference type="SUPFAM" id="SSF53335">
    <property type="entry name" value="S-adenosyl-L-methionine-dependent methyltransferases"/>
    <property type="match status" value="1"/>
</dbReference>
<dbReference type="Gene3D" id="3.40.50.150">
    <property type="entry name" value="Vaccinia Virus protein VP39"/>
    <property type="match status" value="1"/>
</dbReference>
<dbReference type="AlphaFoldDB" id="A0A2P6V2Y2"/>
<gene>
    <name evidence="5" type="ORF">C2E20_7964</name>
</gene>
<dbReference type="EMBL" id="LHPF02000037">
    <property type="protein sequence ID" value="PSC68449.1"/>
    <property type="molecule type" value="Genomic_DNA"/>
</dbReference>
<accession>A0A2P6V2Y2</accession>